<dbReference type="GO" id="GO:0042586">
    <property type="term" value="F:peptide deformylase activity"/>
    <property type="evidence" value="ECO:0007669"/>
    <property type="project" value="UniProtKB-EC"/>
</dbReference>
<proteinExistence type="inferred from homology"/>
<dbReference type="CDD" id="cd00487">
    <property type="entry name" value="Pep_deformylase"/>
    <property type="match status" value="1"/>
</dbReference>
<name>A0ABS0ZK15_9STRE</name>
<organism evidence="7 8">
    <name type="scientific">Streptococcus pacificus</name>
    <dbReference type="NCBI Taxonomy" id="2740577"/>
    <lineage>
        <taxon>Bacteria</taxon>
        <taxon>Bacillati</taxon>
        <taxon>Bacillota</taxon>
        <taxon>Bacilli</taxon>
        <taxon>Lactobacillales</taxon>
        <taxon>Streptococcaceae</taxon>
        <taxon>Streptococcus</taxon>
    </lineage>
</organism>
<comment type="catalytic activity">
    <reaction evidence="6">
        <text>N-terminal N-formyl-L-methionyl-[peptide] + H2O = N-terminal L-methionyl-[peptide] + formate</text>
        <dbReference type="Rhea" id="RHEA:24420"/>
        <dbReference type="Rhea" id="RHEA-COMP:10639"/>
        <dbReference type="Rhea" id="RHEA-COMP:10640"/>
        <dbReference type="ChEBI" id="CHEBI:15377"/>
        <dbReference type="ChEBI" id="CHEBI:15740"/>
        <dbReference type="ChEBI" id="CHEBI:49298"/>
        <dbReference type="ChEBI" id="CHEBI:64731"/>
        <dbReference type="EC" id="3.5.1.88"/>
    </reaction>
</comment>
<dbReference type="Pfam" id="PF01327">
    <property type="entry name" value="Pep_deformylase"/>
    <property type="match status" value="1"/>
</dbReference>
<dbReference type="NCBIfam" id="TIGR00079">
    <property type="entry name" value="pept_deformyl"/>
    <property type="match status" value="1"/>
</dbReference>
<evidence type="ECO:0000256" key="4">
    <source>
        <dbReference type="ARBA" id="ARBA00022917"/>
    </source>
</evidence>
<dbReference type="SUPFAM" id="SSF56420">
    <property type="entry name" value="Peptide deformylase"/>
    <property type="match status" value="1"/>
</dbReference>
<dbReference type="PANTHER" id="PTHR10458">
    <property type="entry name" value="PEPTIDE DEFORMYLASE"/>
    <property type="match status" value="1"/>
</dbReference>
<keyword evidence="5 6" id="KW-0408">Iron</keyword>
<dbReference type="EMBL" id="JAENBO010000002">
    <property type="protein sequence ID" value="MBJ8325876.1"/>
    <property type="molecule type" value="Genomic_DNA"/>
</dbReference>
<dbReference type="HAMAP" id="MF_00163">
    <property type="entry name" value="Pep_deformylase"/>
    <property type="match status" value="1"/>
</dbReference>
<dbReference type="Proteomes" id="UP000653045">
    <property type="component" value="Unassembled WGS sequence"/>
</dbReference>
<comment type="similarity">
    <text evidence="1 6">Belongs to the polypeptide deformylase family.</text>
</comment>
<gene>
    <name evidence="6" type="primary">def</name>
    <name evidence="7" type="ORF">JHK62_04175</name>
</gene>
<evidence type="ECO:0000313" key="8">
    <source>
        <dbReference type="Proteomes" id="UP000653045"/>
    </source>
</evidence>
<dbReference type="EC" id="3.5.1.88" evidence="6"/>
<feature type="binding site" evidence="6">
    <location>
        <position position="131"/>
    </location>
    <ligand>
        <name>Fe cation</name>
        <dbReference type="ChEBI" id="CHEBI:24875"/>
    </ligand>
</feature>
<evidence type="ECO:0000256" key="2">
    <source>
        <dbReference type="ARBA" id="ARBA00022723"/>
    </source>
</evidence>
<dbReference type="Gene3D" id="3.90.45.10">
    <property type="entry name" value="Peptide deformylase"/>
    <property type="match status" value="1"/>
</dbReference>
<dbReference type="PANTHER" id="PTHR10458:SF8">
    <property type="entry name" value="PEPTIDE DEFORMYLASE 2"/>
    <property type="match status" value="1"/>
</dbReference>
<dbReference type="InterPro" id="IPR023635">
    <property type="entry name" value="Peptide_deformylase"/>
</dbReference>
<evidence type="ECO:0000256" key="1">
    <source>
        <dbReference type="ARBA" id="ARBA00010759"/>
    </source>
</evidence>
<comment type="caution">
    <text evidence="7">The sequence shown here is derived from an EMBL/GenBank/DDBJ whole genome shotgun (WGS) entry which is preliminary data.</text>
</comment>
<sequence length="204" mass="23012">MSVQEKLIRASHLIDMNDIIREGNPTLRAKAKEVTLPLSDEDIKLGEKMMQFLKNSQDPVMGEKMQLRAGVGLAAPQIDISKRIIAVLVPNPEDPEGNPPKEAYALEEVMYNPKILSHSVQDAALAEGEGCLSVDRTVEGYVVRHARVTIEYYDKNNEKHKLKLKGYNAIVVQHEIDHINGVLFYDRINPKNPFERKDGMLLLD</sequence>
<feature type="active site" evidence="6">
    <location>
        <position position="175"/>
    </location>
</feature>
<keyword evidence="8" id="KW-1185">Reference proteome</keyword>
<keyword evidence="2 6" id="KW-0479">Metal-binding</keyword>
<protein>
    <recommendedName>
        <fullName evidence="6">Peptide deformylase</fullName>
        <shortName evidence="6">PDF</shortName>
        <ecNumber evidence="6">3.5.1.88</ecNumber>
    </recommendedName>
    <alternativeName>
        <fullName evidence="6">Polypeptide deformylase</fullName>
    </alternativeName>
</protein>
<dbReference type="RefSeq" id="WP_199575425.1">
    <property type="nucleotide sequence ID" value="NZ_JAENBO010000002.1"/>
</dbReference>
<feature type="binding site" evidence="6">
    <location>
        <position position="178"/>
    </location>
    <ligand>
        <name>Fe cation</name>
        <dbReference type="ChEBI" id="CHEBI:24875"/>
    </ligand>
</feature>
<feature type="binding site" evidence="6">
    <location>
        <position position="174"/>
    </location>
    <ligand>
        <name>Fe cation</name>
        <dbReference type="ChEBI" id="CHEBI:24875"/>
    </ligand>
</feature>
<reference evidence="7 8" key="1">
    <citation type="journal article" date="2021" name="Int. J. Syst. Evol. Microbiol.">
        <title>Streptococcus vicugnae sp. nov., isolated from faeces of alpacas (Vicugna pacos) and cattle (Bos taurus), Streptococcus zalophi sp. nov., and Streptococcus pacificus sp. nov., isolated from respiratory tract of California sea lions (Zalophus californianus).</title>
        <authorList>
            <person name="Volokhov D.V."/>
            <person name="Zagorodnyaya T.A."/>
            <person name="Shen Z."/>
            <person name="Blom J."/>
            <person name="Furtak V.A."/>
            <person name="Eisenberg T."/>
            <person name="Fan P."/>
            <person name="Jeong K.C."/>
            <person name="Gao Y."/>
            <person name="Zhang S."/>
            <person name="Amselle M."/>
        </authorList>
    </citation>
    <scope>NUCLEOTIDE SEQUENCE [LARGE SCALE GENOMIC DNA]</scope>
    <source>
        <strain evidence="7 8">CSL7591</strain>
    </source>
</reference>
<comment type="function">
    <text evidence="6">Removes the formyl group from the N-terminal Met of newly synthesized proteins. Requires at least a dipeptide for an efficient rate of reaction. N-terminal L-methionine is a prerequisite for activity but the enzyme has broad specificity at other positions.</text>
</comment>
<dbReference type="InterPro" id="IPR036821">
    <property type="entry name" value="Peptide_deformylase_sf"/>
</dbReference>
<evidence type="ECO:0000256" key="3">
    <source>
        <dbReference type="ARBA" id="ARBA00022801"/>
    </source>
</evidence>
<evidence type="ECO:0000313" key="7">
    <source>
        <dbReference type="EMBL" id="MBJ8325876.1"/>
    </source>
</evidence>
<dbReference type="PIRSF" id="PIRSF004749">
    <property type="entry name" value="Pep_def"/>
    <property type="match status" value="1"/>
</dbReference>
<evidence type="ECO:0000256" key="6">
    <source>
        <dbReference type="HAMAP-Rule" id="MF_00163"/>
    </source>
</evidence>
<evidence type="ECO:0000256" key="5">
    <source>
        <dbReference type="ARBA" id="ARBA00023004"/>
    </source>
</evidence>
<dbReference type="PRINTS" id="PR01576">
    <property type="entry name" value="PDEFORMYLASE"/>
</dbReference>
<keyword evidence="3 6" id="KW-0378">Hydrolase</keyword>
<accession>A0ABS0ZK15</accession>
<comment type="cofactor">
    <cofactor evidence="6">
        <name>Fe(2+)</name>
        <dbReference type="ChEBI" id="CHEBI:29033"/>
    </cofactor>
    <text evidence="6">Binds 1 Fe(2+) ion.</text>
</comment>
<keyword evidence="4 6" id="KW-0648">Protein biosynthesis</keyword>